<reference evidence="2 3" key="1">
    <citation type="journal article" date="2019" name="Mol. Biol. Evol.">
        <title>Blast fungal genomes show frequent chromosomal changes, gene gains and losses, and effector gene turnover.</title>
        <authorList>
            <person name="Gomez Luciano L.B."/>
            <person name="Jason Tsai I."/>
            <person name="Chuma I."/>
            <person name="Tosa Y."/>
            <person name="Chen Y.H."/>
            <person name="Li J.Y."/>
            <person name="Li M.Y."/>
            <person name="Jade Lu M.Y."/>
            <person name="Nakayashiki H."/>
            <person name="Li W.H."/>
        </authorList>
    </citation>
    <scope>NUCLEOTIDE SEQUENCE [LARGE SCALE GENOMIC DNA]</scope>
    <source>
        <strain evidence="2">MZ5-1-6</strain>
    </source>
</reference>
<gene>
    <name evidence="2" type="ORF">PoMZ_07231</name>
</gene>
<evidence type="ECO:0000256" key="1">
    <source>
        <dbReference type="SAM" id="MobiDB-lite"/>
    </source>
</evidence>
<evidence type="ECO:0000313" key="2">
    <source>
        <dbReference type="EMBL" id="QBZ60292.1"/>
    </source>
</evidence>
<dbReference type="EMBL" id="CP034207">
    <property type="protein sequence ID" value="QBZ60292.1"/>
    <property type="molecule type" value="Genomic_DNA"/>
</dbReference>
<feature type="compositionally biased region" description="Polar residues" evidence="1">
    <location>
        <begin position="1"/>
        <end position="13"/>
    </location>
</feature>
<feature type="region of interest" description="Disordered" evidence="1">
    <location>
        <begin position="1"/>
        <end position="20"/>
    </location>
</feature>
<sequence length="63" mass="6746">HDWSNLLNTSTDKPWTDGMTGIRHSEPVPCAFKKNCSPPVASAYAPKLAGKGNSPLYTVSTAQ</sequence>
<organism evidence="2 3">
    <name type="scientific">Pyricularia oryzae</name>
    <name type="common">Rice blast fungus</name>
    <name type="synonym">Magnaporthe oryzae</name>
    <dbReference type="NCBI Taxonomy" id="318829"/>
    <lineage>
        <taxon>Eukaryota</taxon>
        <taxon>Fungi</taxon>
        <taxon>Dikarya</taxon>
        <taxon>Ascomycota</taxon>
        <taxon>Pezizomycotina</taxon>
        <taxon>Sordariomycetes</taxon>
        <taxon>Sordariomycetidae</taxon>
        <taxon>Magnaporthales</taxon>
        <taxon>Pyriculariaceae</taxon>
        <taxon>Pyricularia</taxon>
    </lineage>
</organism>
<dbReference type="Proteomes" id="UP000294847">
    <property type="component" value="Chromosome 4"/>
</dbReference>
<accession>A0A4P7NEM6</accession>
<feature type="non-terminal residue" evidence="2">
    <location>
        <position position="1"/>
    </location>
</feature>
<name>A0A4P7NEM6_PYROR</name>
<protein>
    <submittedName>
        <fullName evidence="2">Uncharacterized protein</fullName>
    </submittedName>
</protein>
<dbReference type="AlphaFoldDB" id="A0A4P7NEM6"/>
<proteinExistence type="predicted"/>
<evidence type="ECO:0000313" key="3">
    <source>
        <dbReference type="Proteomes" id="UP000294847"/>
    </source>
</evidence>